<comment type="caution">
    <text evidence="2">The sequence shown here is derived from an EMBL/GenBank/DDBJ whole genome shotgun (WGS) entry which is preliminary data.</text>
</comment>
<feature type="compositionally biased region" description="Basic and acidic residues" evidence="1">
    <location>
        <begin position="114"/>
        <end position="125"/>
    </location>
</feature>
<protein>
    <submittedName>
        <fullName evidence="2">Uncharacterized protein</fullName>
    </submittedName>
</protein>
<feature type="region of interest" description="Disordered" evidence="1">
    <location>
        <begin position="100"/>
        <end position="125"/>
    </location>
</feature>
<accession>A0A919CEM0</accession>
<reference evidence="2" key="1">
    <citation type="journal article" date="2014" name="Int. J. Syst. Evol. Microbiol.">
        <title>Complete genome sequence of Corynebacterium casei LMG S-19264T (=DSM 44701T), isolated from a smear-ripened cheese.</title>
        <authorList>
            <consortium name="US DOE Joint Genome Institute (JGI-PGF)"/>
            <person name="Walter F."/>
            <person name="Albersmeier A."/>
            <person name="Kalinowski J."/>
            <person name="Ruckert C."/>
        </authorList>
    </citation>
    <scope>NUCLEOTIDE SEQUENCE</scope>
    <source>
        <strain evidence="2">JCM 4637</strain>
    </source>
</reference>
<evidence type="ECO:0000313" key="2">
    <source>
        <dbReference type="EMBL" id="GHD13245.1"/>
    </source>
</evidence>
<feature type="region of interest" description="Disordered" evidence="1">
    <location>
        <begin position="1"/>
        <end position="21"/>
    </location>
</feature>
<dbReference type="Proteomes" id="UP000638353">
    <property type="component" value="Unassembled WGS sequence"/>
</dbReference>
<dbReference type="EMBL" id="BMVC01000019">
    <property type="protein sequence ID" value="GHD13245.1"/>
    <property type="molecule type" value="Genomic_DNA"/>
</dbReference>
<reference evidence="2" key="2">
    <citation type="submission" date="2020-09" db="EMBL/GenBank/DDBJ databases">
        <authorList>
            <person name="Sun Q."/>
            <person name="Ohkuma M."/>
        </authorList>
    </citation>
    <scope>NUCLEOTIDE SEQUENCE</scope>
    <source>
        <strain evidence="2">JCM 4637</strain>
    </source>
</reference>
<sequence length="125" mass="13292">MGTSACGGEAEAQKKAPTTPAVPSVTAAAKAFQEAVTNFDTTDGCPRPAGECWDKMQAVAKPARTLREAMNADKAVGPEFWTQAYVLLDKMEKGMAVGSDKITNRPDVLGSAHDLTDWLSEHPVQ</sequence>
<evidence type="ECO:0000313" key="3">
    <source>
        <dbReference type="Proteomes" id="UP000638353"/>
    </source>
</evidence>
<name>A0A919CEM0_9ACTN</name>
<dbReference type="AlphaFoldDB" id="A0A919CEM0"/>
<organism evidence="2 3">
    <name type="scientific">Streptomyces finlayi</name>
    <dbReference type="NCBI Taxonomy" id="67296"/>
    <lineage>
        <taxon>Bacteria</taxon>
        <taxon>Bacillati</taxon>
        <taxon>Actinomycetota</taxon>
        <taxon>Actinomycetes</taxon>
        <taxon>Kitasatosporales</taxon>
        <taxon>Streptomycetaceae</taxon>
        <taxon>Streptomyces</taxon>
    </lineage>
</organism>
<evidence type="ECO:0000256" key="1">
    <source>
        <dbReference type="SAM" id="MobiDB-lite"/>
    </source>
</evidence>
<gene>
    <name evidence="2" type="ORF">GCM10010334_71150</name>
</gene>
<dbReference type="RefSeq" id="WP_189827983.1">
    <property type="nucleotide sequence ID" value="NZ_BMVC01000019.1"/>
</dbReference>
<proteinExistence type="predicted"/>